<dbReference type="AlphaFoldDB" id="A0A1Q9D494"/>
<dbReference type="OrthoDB" id="414110at2759"/>
<comment type="caution">
    <text evidence="1">The sequence shown here is derived from an EMBL/GenBank/DDBJ whole genome shotgun (WGS) entry which is preliminary data.</text>
</comment>
<sequence length="582" mass="64595">MEPQCARPDKRKKRNLGTERRRMIFGAYRYGGMVGLTNLTRLWSSTVKFLNAFLKKQREEQGTSAEGWNALQVSFSTGIAVHRDSQNVKGTYNFLYCSGKYKGGEDEEHPEGLPGFKVSAKDTVLKFDVIGAMLCPLEFMEFTEPTDALTVFLHVDLGKASALAELQLAEVGYDVQGQKRGPNRVMEGHLVDLTRGSAPGDCKPEFHYHLIENEELVDSILNDEVPTESYYQAYRAHLEVETLAQWGEIKNLKYLREGDAGFPLTPRGSRPYEQLADCCKAGLGGAHLQMSADLKKWLPLAYHAESCGKFDAGADLVASLPAGAARSVAMPTKVPRAVDPVSFRTCSELTADGSEIRNLSGRSMRLADGLSRLYDTTSVPQEQEKKMLERLEERTRELATAHARLKDPDCDDFLEFPEPDPSPKAASKEEVARGEALVADAVQAERPPKDRVLAPRVAVLYAPAYQAEPDLQTQCDLVEAGLRTAGVESTVVPSATSFADDDNVGYWIDARARQMSETVKRLRKQILTGVMTMIREVCRRKPRLLVGAHQGALIVLMCSLPFVVVEALRQRVSTTLLYWSWS</sequence>
<keyword evidence="2" id="KW-1185">Reference proteome</keyword>
<organism evidence="1 2">
    <name type="scientific">Symbiodinium microadriaticum</name>
    <name type="common">Dinoflagellate</name>
    <name type="synonym">Zooxanthella microadriatica</name>
    <dbReference type="NCBI Taxonomy" id="2951"/>
    <lineage>
        <taxon>Eukaryota</taxon>
        <taxon>Sar</taxon>
        <taxon>Alveolata</taxon>
        <taxon>Dinophyceae</taxon>
        <taxon>Suessiales</taxon>
        <taxon>Symbiodiniaceae</taxon>
        <taxon>Symbiodinium</taxon>
    </lineage>
</organism>
<accession>A0A1Q9D494</accession>
<evidence type="ECO:0000313" key="2">
    <source>
        <dbReference type="Proteomes" id="UP000186817"/>
    </source>
</evidence>
<name>A0A1Q9D494_SYMMI</name>
<dbReference type="EMBL" id="LSRX01000733">
    <property type="protein sequence ID" value="OLP90000.1"/>
    <property type="molecule type" value="Genomic_DNA"/>
</dbReference>
<evidence type="ECO:0000313" key="1">
    <source>
        <dbReference type="EMBL" id="OLP90000.1"/>
    </source>
</evidence>
<gene>
    <name evidence="1" type="ORF">AK812_SmicGene28500</name>
</gene>
<proteinExistence type="predicted"/>
<reference evidence="1 2" key="1">
    <citation type="submission" date="2016-02" db="EMBL/GenBank/DDBJ databases">
        <title>Genome analysis of coral dinoflagellate symbionts highlights evolutionary adaptations to a symbiotic lifestyle.</title>
        <authorList>
            <person name="Aranda M."/>
            <person name="Li Y."/>
            <person name="Liew Y.J."/>
            <person name="Baumgarten S."/>
            <person name="Simakov O."/>
            <person name="Wilson M."/>
            <person name="Piel J."/>
            <person name="Ashoor H."/>
            <person name="Bougouffa S."/>
            <person name="Bajic V.B."/>
            <person name="Ryu T."/>
            <person name="Ravasi T."/>
            <person name="Bayer T."/>
            <person name="Micklem G."/>
            <person name="Kim H."/>
            <person name="Bhak J."/>
            <person name="Lajeunesse T.C."/>
            <person name="Voolstra C.R."/>
        </authorList>
    </citation>
    <scope>NUCLEOTIDE SEQUENCE [LARGE SCALE GENOMIC DNA]</scope>
    <source>
        <strain evidence="1 2">CCMP2467</strain>
    </source>
</reference>
<protein>
    <submittedName>
        <fullName evidence="1">Uncharacterized protein</fullName>
    </submittedName>
</protein>
<dbReference type="Proteomes" id="UP000186817">
    <property type="component" value="Unassembled WGS sequence"/>
</dbReference>